<gene>
    <name evidence="1" type="ORF">DERYTH_LOCUS2419</name>
</gene>
<evidence type="ECO:0000313" key="2">
    <source>
        <dbReference type="Proteomes" id="UP000789405"/>
    </source>
</evidence>
<feature type="non-terminal residue" evidence="1">
    <location>
        <position position="43"/>
    </location>
</feature>
<protein>
    <submittedName>
        <fullName evidence="1">13310_t:CDS:1</fullName>
    </submittedName>
</protein>
<name>A0A9N8WQD4_9GLOM</name>
<accession>A0A9N8WQD4</accession>
<comment type="caution">
    <text evidence="1">The sequence shown here is derived from an EMBL/GenBank/DDBJ whole genome shotgun (WGS) entry which is preliminary data.</text>
</comment>
<keyword evidence="2" id="KW-1185">Reference proteome</keyword>
<dbReference type="Proteomes" id="UP000789405">
    <property type="component" value="Unassembled WGS sequence"/>
</dbReference>
<proteinExistence type="predicted"/>
<sequence>MHIKELKLAIEEIDLSDNEIFRSYTYISMGTYEKAFASSNDSL</sequence>
<organism evidence="1 2">
    <name type="scientific">Dentiscutata erythropus</name>
    <dbReference type="NCBI Taxonomy" id="1348616"/>
    <lineage>
        <taxon>Eukaryota</taxon>
        <taxon>Fungi</taxon>
        <taxon>Fungi incertae sedis</taxon>
        <taxon>Mucoromycota</taxon>
        <taxon>Glomeromycotina</taxon>
        <taxon>Glomeromycetes</taxon>
        <taxon>Diversisporales</taxon>
        <taxon>Gigasporaceae</taxon>
        <taxon>Dentiscutata</taxon>
    </lineage>
</organism>
<evidence type="ECO:0000313" key="1">
    <source>
        <dbReference type="EMBL" id="CAG8491146.1"/>
    </source>
</evidence>
<reference evidence="1" key="1">
    <citation type="submission" date="2021-06" db="EMBL/GenBank/DDBJ databases">
        <authorList>
            <person name="Kallberg Y."/>
            <person name="Tangrot J."/>
            <person name="Rosling A."/>
        </authorList>
    </citation>
    <scope>NUCLEOTIDE SEQUENCE</scope>
    <source>
        <strain evidence="1">MA453B</strain>
    </source>
</reference>
<dbReference type="AlphaFoldDB" id="A0A9N8WQD4"/>
<dbReference type="EMBL" id="CAJVPY010000765">
    <property type="protein sequence ID" value="CAG8491146.1"/>
    <property type="molecule type" value="Genomic_DNA"/>
</dbReference>